<dbReference type="PRINTS" id="PR00508">
    <property type="entry name" value="S21N4MTFRASE"/>
</dbReference>
<dbReference type="EMBL" id="CP063212">
    <property type="protein sequence ID" value="QOR47924.1"/>
    <property type="molecule type" value="Genomic_DNA"/>
</dbReference>
<dbReference type="GO" id="GO:0003677">
    <property type="term" value="F:DNA binding"/>
    <property type="evidence" value="ECO:0007669"/>
    <property type="project" value="InterPro"/>
</dbReference>
<dbReference type="RefSeq" id="WP_197551296.1">
    <property type="nucleotide sequence ID" value="NZ_CP071974.1"/>
</dbReference>
<dbReference type="SUPFAM" id="SSF53335">
    <property type="entry name" value="S-adenosyl-L-methionine-dependent methyltransferases"/>
    <property type="match status" value="1"/>
</dbReference>
<evidence type="ECO:0000313" key="5">
    <source>
        <dbReference type="EMBL" id="QOR47924.1"/>
    </source>
</evidence>
<protein>
    <submittedName>
        <fullName evidence="4">Site-specific DNA-methyltransferase</fullName>
    </submittedName>
</protein>
<dbReference type="InterPro" id="IPR001091">
    <property type="entry name" value="RM_Methyltransferase"/>
</dbReference>
<accession>A0A8A5UE01</accession>
<proteinExistence type="predicted"/>
<name>A0A7M1QV63_9ACTO</name>
<evidence type="ECO:0000259" key="3">
    <source>
        <dbReference type="Pfam" id="PF01555"/>
    </source>
</evidence>
<organism evidence="4 7">
    <name type="scientific">Trueperella pecoris</name>
    <dbReference type="NCBI Taxonomy" id="2733571"/>
    <lineage>
        <taxon>Bacteria</taxon>
        <taxon>Bacillati</taxon>
        <taxon>Actinomycetota</taxon>
        <taxon>Actinomycetes</taxon>
        <taxon>Actinomycetales</taxon>
        <taxon>Actinomycetaceae</taxon>
        <taxon>Trueperella</taxon>
    </lineage>
</organism>
<dbReference type="EMBL" id="CP063213">
    <property type="protein sequence ID" value="QOR45828.1"/>
    <property type="molecule type" value="Genomic_DNA"/>
</dbReference>
<dbReference type="GO" id="GO:0032259">
    <property type="term" value="P:methylation"/>
    <property type="evidence" value="ECO:0007669"/>
    <property type="project" value="UniProtKB-KW"/>
</dbReference>
<evidence type="ECO:0000256" key="1">
    <source>
        <dbReference type="ARBA" id="ARBA00022603"/>
    </source>
</evidence>
<dbReference type="InterPro" id="IPR002941">
    <property type="entry name" value="DNA_methylase_N4/N6"/>
</dbReference>
<dbReference type="Proteomes" id="UP000595053">
    <property type="component" value="Chromosome"/>
</dbReference>
<evidence type="ECO:0000256" key="2">
    <source>
        <dbReference type="ARBA" id="ARBA00022679"/>
    </source>
</evidence>
<gene>
    <name evidence="4" type="ORF">INS88_00905</name>
    <name evidence="5" type="ORF">INS90_01025</name>
</gene>
<evidence type="ECO:0000313" key="6">
    <source>
        <dbReference type="Proteomes" id="UP000594961"/>
    </source>
</evidence>
<dbReference type="GO" id="GO:0008170">
    <property type="term" value="F:N-methyltransferase activity"/>
    <property type="evidence" value="ECO:0007669"/>
    <property type="project" value="InterPro"/>
</dbReference>
<dbReference type="Gene3D" id="3.40.50.150">
    <property type="entry name" value="Vaccinia Virus protein VP39"/>
    <property type="match status" value="1"/>
</dbReference>
<keyword evidence="1 4" id="KW-0489">Methyltransferase</keyword>
<dbReference type="AlphaFoldDB" id="A0A7M1QV63"/>
<keyword evidence="7" id="KW-1185">Reference proteome</keyword>
<dbReference type="Pfam" id="PF01555">
    <property type="entry name" value="N6_N4_Mtase"/>
    <property type="match status" value="1"/>
</dbReference>
<evidence type="ECO:0000313" key="7">
    <source>
        <dbReference type="Proteomes" id="UP000595053"/>
    </source>
</evidence>
<feature type="domain" description="DNA methylase N-4/N-6" evidence="3">
    <location>
        <begin position="30"/>
        <end position="105"/>
    </location>
</feature>
<evidence type="ECO:0000313" key="4">
    <source>
        <dbReference type="EMBL" id="QOR45828.1"/>
    </source>
</evidence>
<keyword evidence="2 4" id="KW-0808">Transferase</keyword>
<dbReference type="Proteomes" id="UP000594961">
    <property type="component" value="Chromosome"/>
</dbReference>
<reference evidence="6 7" key="1">
    <citation type="submission" date="2020-10" db="EMBL/GenBank/DDBJ databases">
        <title>Trueperella pecoris sp. nov. isolated from bovine and porcine specimens.</title>
        <authorList>
            <person name="Schoenecker L."/>
            <person name="Schnydrig P."/>
            <person name="Brodard I."/>
            <person name="Thomann A."/>
            <person name="Hemphill A."/>
            <person name="Rodriguez-Campos S."/>
            <person name="Perreten V."/>
            <person name="Jores J."/>
            <person name="Kittl S."/>
        </authorList>
    </citation>
    <scope>NUCLEOTIDE SEQUENCE [LARGE SCALE GENOMIC DNA]</scope>
    <source>
        <strain evidence="4 7">15A0121</strain>
        <strain evidence="5 6">19OD0592</strain>
    </source>
</reference>
<accession>A0A7M1QV63</accession>
<dbReference type="InterPro" id="IPR029063">
    <property type="entry name" value="SAM-dependent_MTases_sf"/>
</dbReference>
<sequence>MHNTNLQTISATELHPLRGITGGKHRWFADRKQTTVWKFDKPHRNVDHPTSKPLDLLAYPIQNSTPANAIILDCFAGSGSTLMAAAQLGRVAYCMELDPKYASVILRRYASTYGGENITCKRGKKTIKYVDVVKEVERG</sequence>